<keyword evidence="2" id="KW-1185">Reference proteome</keyword>
<dbReference type="Proteomes" id="UP000735302">
    <property type="component" value="Unassembled WGS sequence"/>
</dbReference>
<proteinExistence type="predicted"/>
<dbReference type="AlphaFoldDB" id="A0AAV3YEW0"/>
<organism evidence="1 2">
    <name type="scientific">Plakobranchus ocellatus</name>
    <dbReference type="NCBI Taxonomy" id="259542"/>
    <lineage>
        <taxon>Eukaryota</taxon>
        <taxon>Metazoa</taxon>
        <taxon>Spiralia</taxon>
        <taxon>Lophotrochozoa</taxon>
        <taxon>Mollusca</taxon>
        <taxon>Gastropoda</taxon>
        <taxon>Heterobranchia</taxon>
        <taxon>Euthyneura</taxon>
        <taxon>Panpulmonata</taxon>
        <taxon>Sacoglossa</taxon>
        <taxon>Placobranchoidea</taxon>
        <taxon>Plakobranchidae</taxon>
        <taxon>Plakobranchus</taxon>
    </lineage>
</organism>
<comment type="caution">
    <text evidence="1">The sequence shown here is derived from an EMBL/GenBank/DDBJ whole genome shotgun (WGS) entry which is preliminary data.</text>
</comment>
<gene>
    <name evidence="1" type="ORF">PoB_000744100</name>
</gene>
<evidence type="ECO:0000313" key="1">
    <source>
        <dbReference type="EMBL" id="GFN80935.1"/>
    </source>
</evidence>
<reference evidence="1 2" key="1">
    <citation type="journal article" date="2021" name="Elife">
        <title>Chloroplast acquisition without the gene transfer in kleptoplastic sea slugs, Plakobranchus ocellatus.</title>
        <authorList>
            <person name="Maeda T."/>
            <person name="Takahashi S."/>
            <person name="Yoshida T."/>
            <person name="Shimamura S."/>
            <person name="Takaki Y."/>
            <person name="Nagai Y."/>
            <person name="Toyoda A."/>
            <person name="Suzuki Y."/>
            <person name="Arimoto A."/>
            <person name="Ishii H."/>
            <person name="Satoh N."/>
            <person name="Nishiyama T."/>
            <person name="Hasebe M."/>
            <person name="Maruyama T."/>
            <person name="Minagawa J."/>
            <person name="Obokata J."/>
            <person name="Shigenobu S."/>
        </authorList>
    </citation>
    <scope>NUCLEOTIDE SEQUENCE [LARGE SCALE GENOMIC DNA]</scope>
</reference>
<sequence>MIGSNLGFDQTEETIASKVLWSSIRKYGRNNIKARDRRQRRAARLKKESEQLRPVEINIIANDPKFESTFAPYQYPKKGSPEWWSLLIILVNGPKQKHRTENPERSCKLFA</sequence>
<evidence type="ECO:0008006" key="3">
    <source>
        <dbReference type="Google" id="ProtNLM"/>
    </source>
</evidence>
<name>A0AAV3YEW0_9GAST</name>
<accession>A0AAV3YEW0</accession>
<dbReference type="EMBL" id="BLXT01000859">
    <property type="protein sequence ID" value="GFN80935.1"/>
    <property type="molecule type" value="Genomic_DNA"/>
</dbReference>
<evidence type="ECO:0000313" key="2">
    <source>
        <dbReference type="Proteomes" id="UP000735302"/>
    </source>
</evidence>
<protein>
    <recommendedName>
        <fullName evidence="3">BZIP domain-containing protein</fullName>
    </recommendedName>
</protein>